<dbReference type="InterPro" id="IPR056808">
    <property type="entry name" value="HTH_AAA"/>
</dbReference>
<gene>
    <name evidence="3" type="ORF">PUMCH_000843</name>
</gene>
<feature type="region of interest" description="Disordered" evidence="1">
    <location>
        <begin position="74"/>
        <end position="104"/>
    </location>
</feature>
<dbReference type="PANTHER" id="PTHR36168:SF1">
    <property type="entry name" value="ORC1-LIKE AAA ATPASE DOMAIN-CONTAINING PROTEIN"/>
    <property type="match status" value="1"/>
</dbReference>
<dbReference type="Gene3D" id="3.40.50.300">
    <property type="entry name" value="P-loop containing nucleotide triphosphate hydrolases"/>
    <property type="match status" value="1"/>
</dbReference>
<name>A0AAX4H585_9ASCO</name>
<dbReference type="PANTHER" id="PTHR36168">
    <property type="entry name" value="CHROMOSOME 1, WHOLE GENOME SHOTGUN SEQUENCE"/>
    <property type="match status" value="1"/>
</dbReference>
<dbReference type="Pfam" id="PF24913">
    <property type="entry name" value="WHD_AAA_fung"/>
    <property type="match status" value="1"/>
</dbReference>
<feature type="compositionally biased region" description="Acidic residues" evidence="1">
    <location>
        <begin position="156"/>
        <end position="168"/>
    </location>
</feature>
<dbReference type="EMBL" id="CP138894">
    <property type="protein sequence ID" value="WPK23602.1"/>
    <property type="molecule type" value="Genomic_DNA"/>
</dbReference>
<keyword evidence="4" id="KW-1185">Reference proteome</keyword>
<accession>A0AAX4H585</accession>
<evidence type="ECO:0000256" key="1">
    <source>
        <dbReference type="SAM" id="MobiDB-lite"/>
    </source>
</evidence>
<dbReference type="GeneID" id="88171911"/>
<feature type="domain" description="AAA protein C-terminal winged helix" evidence="2">
    <location>
        <begin position="517"/>
        <end position="643"/>
    </location>
</feature>
<feature type="region of interest" description="Disordered" evidence="1">
    <location>
        <begin position="126"/>
        <end position="170"/>
    </location>
</feature>
<dbReference type="AlphaFoldDB" id="A0AAX4H585"/>
<evidence type="ECO:0000313" key="4">
    <source>
        <dbReference type="Proteomes" id="UP001338582"/>
    </source>
</evidence>
<dbReference type="InterPro" id="IPR027417">
    <property type="entry name" value="P-loop_NTPase"/>
</dbReference>
<dbReference type="SUPFAM" id="SSF52540">
    <property type="entry name" value="P-loop containing nucleoside triphosphate hydrolases"/>
    <property type="match status" value="2"/>
</dbReference>
<organism evidence="3 4">
    <name type="scientific">Australozyma saopauloensis</name>
    <dbReference type="NCBI Taxonomy" id="291208"/>
    <lineage>
        <taxon>Eukaryota</taxon>
        <taxon>Fungi</taxon>
        <taxon>Dikarya</taxon>
        <taxon>Ascomycota</taxon>
        <taxon>Saccharomycotina</taxon>
        <taxon>Pichiomycetes</taxon>
        <taxon>Metschnikowiaceae</taxon>
        <taxon>Australozyma</taxon>
    </lineage>
</organism>
<feature type="compositionally biased region" description="Gly residues" evidence="1">
    <location>
        <begin position="127"/>
        <end position="141"/>
    </location>
</feature>
<protein>
    <recommendedName>
        <fullName evidence="2">AAA protein C-terminal winged helix domain-containing protein</fullName>
    </recommendedName>
</protein>
<feature type="compositionally biased region" description="Basic and acidic residues" evidence="1">
    <location>
        <begin position="144"/>
        <end position="155"/>
    </location>
</feature>
<dbReference type="KEGG" id="asau:88171911"/>
<reference evidence="3 4" key="1">
    <citation type="submission" date="2023-10" db="EMBL/GenBank/DDBJ databases">
        <title>Draft Genome Sequence of Candida saopaulonensis from a very Premature Infant with Sepsis.</title>
        <authorList>
            <person name="Ning Y."/>
            <person name="Dai R."/>
            <person name="Xiao M."/>
            <person name="Xu Y."/>
            <person name="Yan Q."/>
            <person name="Zhang L."/>
        </authorList>
    </citation>
    <scope>NUCLEOTIDE SEQUENCE [LARGE SCALE GENOMIC DNA]</scope>
    <source>
        <strain evidence="3 4">19XY460</strain>
    </source>
</reference>
<dbReference type="RefSeq" id="XP_062875988.1">
    <property type="nucleotide sequence ID" value="XM_063019918.1"/>
</dbReference>
<evidence type="ECO:0000313" key="3">
    <source>
        <dbReference type="EMBL" id="WPK23602.1"/>
    </source>
</evidence>
<proteinExistence type="predicted"/>
<sequence length="726" mass="83516">MFQRRILAELQFRASIRNHRHPKFTSPARAFRISAVNRINPLFPFDVAEGLENEEVEDKNEKLKKQKKQLIHEKKIMKRKLEQEREGQPDDLNSETHLKQPIKEKVTTEVQNVGVMANAVQVEYRGGIDGNGGDGGNGEGPPGAKDDSSKRREENEPIEEEEPEPEEEEKTKFQDLLEKFTKFIFKCLETIGITLSSVGVLGLSGFLYHKFYNQHVLDKMDHAFQKGDPAYTLAIHNKTNRHSDLLLGKVSGEDLSEHWVTRPQQKLLDDIVSGKIRGRYFLLVGEKGTGKTTLIMEAMKKIEGSNVAIFDAHADPEIFRIRLGKALNFAYNEDYIGSLFSIRGPRDTTALLDIERAFNKLEELAVKRRVSGISDSPFIIIINHSHLIKENEEGVKLLELLQQKAETLSGSLLVTIIFNSDDYWIYEKLKRLGTRLELINVRDFNRGETVSVLKFIRGKFYPPTKRPDLELDDSMCNKIYDLIGGRPQHISQVARHENVIKACHEIIDREKTWFLSQCGLLGEEMDDDVMEFGKFSLSAMLLMREFVEMDREHMNTLISAAPDAKDQCKDHHLPELPLWRSRQIMTRPDYIQQYDNLNIFTVDSDSRVRADSVPMMRAFHEIASQPHFDELLNDTVERVSAIESLGRTRELVMKDLTNGATYDVDPKDGRFVLAMTKKKDDDEEHEDELLMEELSKSEQKKKWWTKRMGRFDQSYLPPNTPDGVNK</sequence>
<evidence type="ECO:0000259" key="2">
    <source>
        <dbReference type="Pfam" id="PF24913"/>
    </source>
</evidence>
<dbReference type="Proteomes" id="UP001338582">
    <property type="component" value="Chromosome 1"/>
</dbReference>